<dbReference type="EMBL" id="PKSM01000110">
    <property type="protein sequence ID" value="POW11545.1"/>
    <property type="molecule type" value="Genomic_DNA"/>
</dbReference>
<evidence type="ECO:0000313" key="3">
    <source>
        <dbReference type="Proteomes" id="UP000238274"/>
    </source>
</evidence>
<name>A0A2S4VPT1_9BASI</name>
<evidence type="ECO:0000313" key="2">
    <source>
        <dbReference type="EMBL" id="POW11545.1"/>
    </source>
</evidence>
<proteinExistence type="predicted"/>
<keyword evidence="1" id="KW-1133">Transmembrane helix</keyword>
<feature type="transmembrane region" description="Helical" evidence="1">
    <location>
        <begin position="33"/>
        <end position="52"/>
    </location>
</feature>
<feature type="transmembrane region" description="Helical" evidence="1">
    <location>
        <begin position="85"/>
        <end position="106"/>
    </location>
</feature>
<evidence type="ECO:0000256" key="1">
    <source>
        <dbReference type="SAM" id="Phobius"/>
    </source>
</evidence>
<keyword evidence="1" id="KW-0472">Membrane</keyword>
<protein>
    <submittedName>
        <fullName evidence="2">Uncharacterized protein</fullName>
    </submittedName>
</protein>
<reference evidence="2 3" key="1">
    <citation type="submission" date="2017-12" db="EMBL/GenBank/DDBJ databases">
        <title>Gene loss provides genomic basis for host adaptation in cereal stripe rust fungi.</title>
        <authorList>
            <person name="Xia C."/>
        </authorList>
    </citation>
    <scope>NUCLEOTIDE SEQUENCE [LARGE SCALE GENOMIC DNA]</scope>
    <source>
        <strain evidence="2 3">93TX-2</strain>
    </source>
</reference>
<gene>
    <name evidence="2" type="ORF">PSHT_08450</name>
</gene>
<dbReference type="OrthoDB" id="28755at2759"/>
<comment type="caution">
    <text evidence="2">The sequence shown here is derived from an EMBL/GenBank/DDBJ whole genome shotgun (WGS) entry which is preliminary data.</text>
</comment>
<dbReference type="AlphaFoldDB" id="A0A2S4VPT1"/>
<reference evidence="3" key="2">
    <citation type="journal article" date="2018" name="BMC Genomics">
        <title>Genomic insights into host adaptation between the wheat stripe rust pathogen (Puccinia striiformis f. sp. tritici) and the barley stripe rust pathogen (Puccinia striiformis f. sp. hordei).</title>
        <authorList>
            <person name="Xia C."/>
            <person name="Wang M."/>
            <person name="Yin C."/>
            <person name="Cornejo O.E."/>
            <person name="Hulbert S.H."/>
            <person name="Chen X."/>
        </authorList>
    </citation>
    <scope>NUCLEOTIDE SEQUENCE [LARGE SCALE GENOMIC DNA]</scope>
    <source>
        <strain evidence="3">93TX-2</strain>
    </source>
</reference>
<dbReference type="VEuPathDB" id="FungiDB:PSHT_08450"/>
<organism evidence="2 3">
    <name type="scientific">Puccinia striiformis</name>
    <dbReference type="NCBI Taxonomy" id="27350"/>
    <lineage>
        <taxon>Eukaryota</taxon>
        <taxon>Fungi</taxon>
        <taxon>Dikarya</taxon>
        <taxon>Basidiomycota</taxon>
        <taxon>Pucciniomycotina</taxon>
        <taxon>Pucciniomycetes</taxon>
        <taxon>Pucciniales</taxon>
        <taxon>Pucciniaceae</taxon>
        <taxon>Puccinia</taxon>
    </lineage>
</organism>
<keyword evidence="3" id="KW-1185">Reference proteome</keyword>
<accession>A0A2S4VPT1</accession>
<keyword evidence="1" id="KW-0812">Transmembrane</keyword>
<dbReference type="Proteomes" id="UP000238274">
    <property type="component" value="Unassembled WGS sequence"/>
</dbReference>
<reference evidence="3" key="3">
    <citation type="journal article" date="2018" name="Mol. Plant Microbe Interact.">
        <title>Genome sequence resources for the wheat stripe rust pathogen (Puccinia striiformis f. sp. tritici) and the barley stripe rust pathogen (Puccinia striiformis f. sp. hordei).</title>
        <authorList>
            <person name="Xia C."/>
            <person name="Wang M."/>
            <person name="Yin C."/>
            <person name="Cornejo O.E."/>
            <person name="Hulbert S.H."/>
            <person name="Chen X."/>
        </authorList>
    </citation>
    <scope>NUCLEOTIDE SEQUENCE [LARGE SCALE GENOMIC DNA]</scope>
    <source>
        <strain evidence="3">93TX-2</strain>
    </source>
</reference>
<sequence>MFYSTVWIGEVWIPQSSSPTTIIEDQHEKETRIGAIGLLSQSILALLSWLIIPRFITQFRIHGYGTRSGLDFEQNIGISLENISIIYWFLVGLCRSFMLSSFYSSLLHKPDQLRIPLVSVLPDPDLPTEGENDDEVSEETILPPLKERESLLEILISRSNEEDKEEGLIIDTLKNDDDSQLVDTVLISITCS</sequence>